<keyword evidence="1" id="KW-0732">Signal</keyword>
<organism evidence="2 3">
    <name type="scientific">Flavobacterium petrolei</name>
    <dbReference type="NCBI Taxonomy" id="2259594"/>
    <lineage>
        <taxon>Bacteria</taxon>
        <taxon>Pseudomonadati</taxon>
        <taxon>Bacteroidota</taxon>
        <taxon>Flavobacteriia</taxon>
        <taxon>Flavobacteriales</taxon>
        <taxon>Flavobacteriaceae</taxon>
        <taxon>Flavobacterium</taxon>
    </lineage>
</organism>
<proteinExistence type="predicted"/>
<sequence length="350" mass="40154">MKKIILKVSGILIMFFISSNLLAQTAVYDRLNGKMGVVNVKGEFIIKGKYDIISVFFDNVAVVSENEKYGLIDSNGKLLIPIEYDFIDESHEGLLAAKKNGQYGFIDKNNKIVVPFIYDGAGSFHNGITWIQNGEVYGVINKKGEEIISTIYEDAFFLTENRILFAKKGGKLYKIDSTGVLNSIKDTDWRQLEKDESTKDNLFAFFWEEGLDVNARPFSGHKVGYENKNREIIIPAKFNMGFAFHDEIAVVYENENIGLGFINKRGEYIIKPNVEWKFIEGDMGFVNGLCKILKIDIKKTNEHEKNKQKAREDYKNKLINQMEFYKIMEQKFTSYAYIDREGKVVFDSSN</sequence>
<feature type="signal peptide" evidence="1">
    <location>
        <begin position="1"/>
        <end position="23"/>
    </location>
</feature>
<dbReference type="PANTHER" id="PTHR37841:SF1">
    <property type="entry name" value="DUF3298 DOMAIN-CONTAINING PROTEIN"/>
    <property type="match status" value="1"/>
</dbReference>
<keyword evidence="3" id="KW-1185">Reference proteome</keyword>
<dbReference type="InterPro" id="IPR032774">
    <property type="entry name" value="WG_beta_rep"/>
</dbReference>
<evidence type="ECO:0000313" key="2">
    <source>
        <dbReference type="EMBL" id="RYJ51004.1"/>
    </source>
</evidence>
<dbReference type="RefSeq" id="WP_113666788.1">
    <property type="nucleotide sequence ID" value="NZ_QNVY02000005.1"/>
</dbReference>
<dbReference type="Proteomes" id="UP000253235">
    <property type="component" value="Unassembled WGS sequence"/>
</dbReference>
<protein>
    <submittedName>
        <fullName evidence="2">WG repeat-containing protein</fullName>
    </submittedName>
</protein>
<evidence type="ECO:0000256" key="1">
    <source>
        <dbReference type="SAM" id="SignalP"/>
    </source>
</evidence>
<dbReference type="SUPFAM" id="SSF69360">
    <property type="entry name" value="Cell wall binding repeat"/>
    <property type="match status" value="1"/>
</dbReference>
<reference evidence="2 3" key="1">
    <citation type="submission" date="2019-01" db="EMBL/GenBank/DDBJ databases">
        <title>Flavobacterium sp. nov. isolated from arctic soil.</title>
        <authorList>
            <person name="Kim D.-U."/>
        </authorList>
    </citation>
    <scope>NUCLEOTIDE SEQUENCE [LARGE SCALE GENOMIC DNA]</scope>
    <source>
        <strain evidence="2 3">Kopri-42</strain>
    </source>
</reference>
<dbReference type="OrthoDB" id="5464673at2"/>
<accession>A0A482TRU3</accession>
<dbReference type="AlphaFoldDB" id="A0A482TRU3"/>
<dbReference type="Pfam" id="PF14903">
    <property type="entry name" value="WG_beta_rep"/>
    <property type="match status" value="3"/>
</dbReference>
<evidence type="ECO:0000313" key="3">
    <source>
        <dbReference type="Proteomes" id="UP000253235"/>
    </source>
</evidence>
<name>A0A482TRU3_9FLAO</name>
<dbReference type="EMBL" id="QNVY02000005">
    <property type="protein sequence ID" value="RYJ51004.1"/>
    <property type="molecule type" value="Genomic_DNA"/>
</dbReference>
<dbReference type="PANTHER" id="PTHR37841">
    <property type="entry name" value="GLR2918 PROTEIN"/>
    <property type="match status" value="1"/>
</dbReference>
<feature type="chain" id="PRO_5019729775" evidence="1">
    <location>
        <begin position="24"/>
        <end position="350"/>
    </location>
</feature>
<comment type="caution">
    <text evidence="2">The sequence shown here is derived from an EMBL/GenBank/DDBJ whole genome shotgun (WGS) entry which is preliminary data.</text>
</comment>
<gene>
    <name evidence="2" type="ORF">DR871_013845</name>
</gene>